<reference evidence="1" key="1">
    <citation type="submission" date="2022-05" db="EMBL/GenBank/DDBJ databases">
        <title>A methanotrophic Mycobacterium dominates a cave microbial ecosystem.</title>
        <authorList>
            <person name="Van Spanning R.J.M."/>
            <person name="Guan Q."/>
            <person name="Melkonian C."/>
            <person name="Gallant J."/>
            <person name="Polerecky L."/>
            <person name="Flot J.-F."/>
            <person name="Brandt B.W."/>
            <person name="Braster M."/>
            <person name="Iturbe Espinoza P."/>
            <person name="Aerts J."/>
            <person name="Meima-Franke M."/>
            <person name="Piersma S.R."/>
            <person name="Bunduc C."/>
            <person name="Ummels R."/>
            <person name="Pain A."/>
            <person name="Fleming E.J."/>
            <person name="van der Wel N."/>
            <person name="Gherman V.D."/>
            <person name="Sarbu S.M."/>
            <person name="Bodelier P.L.E."/>
            <person name="Bitter W."/>
        </authorList>
    </citation>
    <scope>NUCLEOTIDE SEQUENCE</scope>
    <source>
        <strain evidence="1">Sulfur Cave</strain>
    </source>
</reference>
<accession>A0ABY4QTC8</accession>
<organism evidence="1 2">
    <name type="scientific">Candidatus Mycobacterium methanotrophicum</name>
    <dbReference type="NCBI Taxonomy" id="2943498"/>
    <lineage>
        <taxon>Bacteria</taxon>
        <taxon>Bacillati</taxon>
        <taxon>Actinomycetota</taxon>
        <taxon>Actinomycetes</taxon>
        <taxon>Mycobacteriales</taxon>
        <taxon>Mycobacteriaceae</taxon>
        <taxon>Mycobacterium</taxon>
    </lineage>
</organism>
<proteinExistence type="predicted"/>
<sequence length="146" mass="16047">MVDGRLHFIPGIRTRLVNSSTPALCRSSLIIKSWRPWQLAGSLCPNPVLADGARLDTILGNGFGLITTQPLNPEQSEQLARWGAKVVTAQRGTELARWLGRGHVAAAIIRPDRTVMQTGRRLGPLCDAVPRFLMAVDTPTRTEERN</sequence>
<protein>
    <submittedName>
        <fullName evidence="1">Uncharacterized protein</fullName>
    </submittedName>
</protein>
<evidence type="ECO:0000313" key="1">
    <source>
        <dbReference type="EMBL" id="UQX13381.1"/>
    </source>
</evidence>
<dbReference type="Proteomes" id="UP001056610">
    <property type="component" value="Chromosome"/>
</dbReference>
<name>A0ABY4QTC8_9MYCO</name>
<dbReference type="RefSeq" id="WP_219068377.1">
    <property type="nucleotide sequence ID" value="NZ_CAJUXY010000036.1"/>
</dbReference>
<keyword evidence="2" id="KW-1185">Reference proteome</keyword>
<gene>
    <name evidence="1" type="ORF">M5I08_04455</name>
</gene>
<evidence type="ECO:0000313" key="2">
    <source>
        <dbReference type="Proteomes" id="UP001056610"/>
    </source>
</evidence>
<dbReference type="EMBL" id="CP097320">
    <property type="protein sequence ID" value="UQX13381.1"/>
    <property type="molecule type" value="Genomic_DNA"/>
</dbReference>